<feature type="domain" description="Aldehyde dehydrogenase" evidence="3">
    <location>
        <begin position="3"/>
        <end position="456"/>
    </location>
</feature>
<dbReference type="InterPro" id="IPR016161">
    <property type="entry name" value="Ald_DH/histidinol_DH"/>
</dbReference>
<dbReference type="Pfam" id="PF00171">
    <property type="entry name" value="Aldedh"/>
    <property type="match status" value="1"/>
</dbReference>
<proteinExistence type="inferred from homology"/>
<dbReference type="PANTHER" id="PTHR43217:SF1">
    <property type="entry name" value="SUCCINATE SEMIALDEHYDE DEHYDROGENASE [NAD(P)+] SAD"/>
    <property type="match status" value="1"/>
</dbReference>
<reference evidence="4" key="2">
    <citation type="submission" date="2020-09" db="EMBL/GenBank/DDBJ databases">
        <authorList>
            <person name="Sun Q."/>
            <person name="Zhou Y."/>
        </authorList>
    </citation>
    <scope>NUCLEOTIDE SEQUENCE</scope>
    <source>
        <strain evidence="4">CGMCC 1.15758</strain>
    </source>
</reference>
<accession>A0A8J2Z5D7</accession>
<reference evidence="4" key="1">
    <citation type="journal article" date="2014" name="Int. J. Syst. Evol. Microbiol.">
        <title>Complete genome sequence of Corynebacterium casei LMG S-19264T (=DSM 44701T), isolated from a smear-ripened cheese.</title>
        <authorList>
            <consortium name="US DOE Joint Genome Institute (JGI-PGF)"/>
            <person name="Walter F."/>
            <person name="Albersmeier A."/>
            <person name="Kalinowski J."/>
            <person name="Ruckert C."/>
        </authorList>
    </citation>
    <scope>NUCLEOTIDE SEQUENCE</scope>
    <source>
        <strain evidence="4">CGMCC 1.15758</strain>
    </source>
</reference>
<dbReference type="Gene3D" id="3.40.309.10">
    <property type="entry name" value="Aldehyde Dehydrogenase, Chain A, domain 2"/>
    <property type="match status" value="1"/>
</dbReference>
<dbReference type="RefSeq" id="WP_117003326.1">
    <property type="nucleotide sequence ID" value="NZ_BMJS01000025.1"/>
</dbReference>
<comment type="caution">
    <text evidence="4">The sequence shown here is derived from an EMBL/GenBank/DDBJ whole genome shotgun (WGS) entry which is preliminary data.</text>
</comment>
<gene>
    <name evidence="4" type="ORF">GCM10010995_19990</name>
</gene>
<sequence length="460" mass="50775">MKKEYQTVNPSNAKLLETYPMLTLPEIDQTIKKVKNAQLLWRDYAIDQRIECVQKIKALLLQKTDQYARLITNEMGKTLKESIAEIKKCAFLCDYYAEYAKAMLSPQKINYQRLNAERVFAPLGVIYMIMPWNFPFWQVFRAAIPSILIGNGIVLKHAENVIGSACAIEALLTEAIALPLLKNFVIDLAHSEHIIKHCDIAAVTLTGSNRAGSVVAKQAGEVCKKTVLELGGSDAYIIRKDINVEQVAKDIVNVRMLNSGQVCISPKRLIVDKSIKVAFEQAVLNAVNEIVVGDPLVESTTMGPMARADLRDNLHRQIEESIAQGAKLLTGGHFLETDNAKGFYYAPTVLTDVTPSMQAFQEELFGPVIAISYAGNDEEAIELANNSKYGLGSAIFTKDIKYAKEVAEKRIEAGMCFINQCVASHPALPFGGVKQSGYGRECSQEALRELANIKTVLIGS</sequence>
<name>A0A8J2Z5D7_9GAMM</name>
<dbReference type="AlphaFoldDB" id="A0A8J2Z5D7"/>
<dbReference type="InterPro" id="IPR016162">
    <property type="entry name" value="Ald_DH_N"/>
</dbReference>
<evidence type="ECO:0000313" key="5">
    <source>
        <dbReference type="Proteomes" id="UP000636949"/>
    </source>
</evidence>
<evidence type="ECO:0000256" key="1">
    <source>
        <dbReference type="ARBA" id="ARBA00009986"/>
    </source>
</evidence>
<dbReference type="Gene3D" id="3.40.605.10">
    <property type="entry name" value="Aldehyde Dehydrogenase, Chain A, domain 1"/>
    <property type="match status" value="1"/>
</dbReference>
<dbReference type="InterPro" id="IPR016163">
    <property type="entry name" value="Ald_DH_C"/>
</dbReference>
<evidence type="ECO:0000256" key="2">
    <source>
        <dbReference type="ARBA" id="ARBA00023002"/>
    </source>
</evidence>
<comment type="similarity">
    <text evidence="1">Belongs to the aldehyde dehydrogenase family.</text>
</comment>
<dbReference type="SUPFAM" id="SSF53720">
    <property type="entry name" value="ALDH-like"/>
    <property type="match status" value="1"/>
</dbReference>
<keyword evidence="5" id="KW-1185">Reference proteome</keyword>
<keyword evidence="2" id="KW-0560">Oxidoreductase</keyword>
<evidence type="ECO:0000259" key="3">
    <source>
        <dbReference type="Pfam" id="PF00171"/>
    </source>
</evidence>
<dbReference type="InterPro" id="IPR015590">
    <property type="entry name" value="Aldehyde_DH_dom"/>
</dbReference>
<dbReference type="PANTHER" id="PTHR43217">
    <property type="entry name" value="SUCCINATE SEMIALDEHYDE DEHYDROGENASE [NAD(P)+] SAD"/>
    <property type="match status" value="1"/>
</dbReference>
<dbReference type="GO" id="GO:0004777">
    <property type="term" value="F:succinate-semialdehyde dehydrogenase (NAD+) activity"/>
    <property type="evidence" value="ECO:0007669"/>
    <property type="project" value="TreeGrafter"/>
</dbReference>
<dbReference type="FunFam" id="3.40.309.10:FF:000009">
    <property type="entry name" value="Aldehyde dehydrogenase A"/>
    <property type="match status" value="1"/>
</dbReference>
<evidence type="ECO:0000313" key="4">
    <source>
        <dbReference type="EMBL" id="GGG02589.1"/>
    </source>
</evidence>
<dbReference type="EMBL" id="BMJS01000025">
    <property type="protein sequence ID" value="GGG02589.1"/>
    <property type="molecule type" value="Genomic_DNA"/>
</dbReference>
<protein>
    <submittedName>
        <fullName evidence="4">Succinate-semialdehyde dehydrogenase</fullName>
    </submittedName>
</protein>
<dbReference type="Proteomes" id="UP000636949">
    <property type="component" value="Unassembled WGS sequence"/>
</dbReference>
<organism evidence="4 5">
    <name type="scientific">Cysteiniphilum litorale</name>
    <dbReference type="NCBI Taxonomy" id="2056700"/>
    <lineage>
        <taxon>Bacteria</taxon>
        <taxon>Pseudomonadati</taxon>
        <taxon>Pseudomonadota</taxon>
        <taxon>Gammaproteobacteria</taxon>
        <taxon>Thiotrichales</taxon>
        <taxon>Fastidiosibacteraceae</taxon>
        <taxon>Cysteiniphilum</taxon>
    </lineage>
</organism>
<dbReference type="OrthoDB" id="9768731at2"/>
<dbReference type="InterPro" id="IPR047110">
    <property type="entry name" value="GABD/Sad-like"/>
</dbReference>